<organism evidence="1 2">
    <name type="scientific">Secundilactobacillus similis DSM 23365 = JCM 2765</name>
    <dbReference type="NCBI Taxonomy" id="1423804"/>
    <lineage>
        <taxon>Bacteria</taxon>
        <taxon>Bacillati</taxon>
        <taxon>Bacillota</taxon>
        <taxon>Bacilli</taxon>
        <taxon>Lactobacillales</taxon>
        <taxon>Lactobacillaceae</taxon>
        <taxon>Secundilactobacillus</taxon>
    </lineage>
</organism>
<dbReference type="AlphaFoldDB" id="A0A0R2F7R6"/>
<dbReference type="RefSeq" id="WP_054734693.1">
    <property type="nucleotide sequence ID" value="NZ_AYZM01000117.1"/>
</dbReference>
<accession>A0A0R2F7R6</accession>
<keyword evidence="2" id="KW-1185">Reference proteome</keyword>
<protein>
    <submittedName>
        <fullName evidence="1">Uncharacterized protein</fullName>
    </submittedName>
</protein>
<dbReference type="EMBL" id="AYZM01000117">
    <property type="protein sequence ID" value="KRN21370.1"/>
    <property type="molecule type" value="Genomic_DNA"/>
</dbReference>
<comment type="caution">
    <text evidence="1">The sequence shown here is derived from an EMBL/GenBank/DDBJ whole genome shotgun (WGS) entry which is preliminary data.</text>
</comment>
<sequence>MSLGTFLKHESTTTVKLSVFEAYQRRRRLRRALAKALADYVGYFKATIATLEHDRLAEMTQSRYQTALRVAETMDLHVDHADSVALLDQTLALAQLLMVKLDWYFYQVAPDDYEGHQEMTNALSVSRTGKSHYQYVDCKTMESVQVDFSSLTRGSISVDFILSRNQAYTVRVEFHHDGEFPVIAEQYALSEYVTRVSISDISAQMGK</sequence>
<dbReference type="Proteomes" id="UP000051442">
    <property type="component" value="Unassembled WGS sequence"/>
</dbReference>
<name>A0A0R2F7R6_9LACO</name>
<evidence type="ECO:0000313" key="2">
    <source>
        <dbReference type="Proteomes" id="UP000051442"/>
    </source>
</evidence>
<gene>
    <name evidence="1" type="ORF">FD14_GL001112</name>
</gene>
<reference evidence="1 2" key="1">
    <citation type="journal article" date="2015" name="Genome Announc.">
        <title>Expanding the biotechnology potential of lactobacilli through comparative genomics of 213 strains and associated genera.</title>
        <authorList>
            <person name="Sun Z."/>
            <person name="Harris H.M."/>
            <person name="McCann A."/>
            <person name="Guo C."/>
            <person name="Argimon S."/>
            <person name="Zhang W."/>
            <person name="Yang X."/>
            <person name="Jeffery I.B."/>
            <person name="Cooney J.C."/>
            <person name="Kagawa T.F."/>
            <person name="Liu W."/>
            <person name="Song Y."/>
            <person name="Salvetti E."/>
            <person name="Wrobel A."/>
            <person name="Rasinkangas P."/>
            <person name="Parkhill J."/>
            <person name="Rea M.C."/>
            <person name="O'Sullivan O."/>
            <person name="Ritari J."/>
            <person name="Douillard F.P."/>
            <person name="Paul Ross R."/>
            <person name="Yang R."/>
            <person name="Briner A.E."/>
            <person name="Felis G.E."/>
            <person name="de Vos W.M."/>
            <person name="Barrangou R."/>
            <person name="Klaenhammer T.R."/>
            <person name="Caufield P.W."/>
            <person name="Cui Y."/>
            <person name="Zhang H."/>
            <person name="O'Toole P.W."/>
        </authorList>
    </citation>
    <scope>NUCLEOTIDE SEQUENCE [LARGE SCALE GENOMIC DNA]</scope>
    <source>
        <strain evidence="1 2">DSM 23365</strain>
    </source>
</reference>
<dbReference type="STRING" id="1423804.FD14_GL001112"/>
<evidence type="ECO:0000313" key="1">
    <source>
        <dbReference type="EMBL" id="KRN21370.1"/>
    </source>
</evidence>
<dbReference type="PATRIC" id="fig|1423804.4.peg.1194"/>
<proteinExistence type="predicted"/>